<evidence type="ECO:0000313" key="6">
    <source>
        <dbReference type="EMBL" id="AKK71490.1"/>
    </source>
</evidence>
<comment type="similarity">
    <text evidence="1">Belongs to the acetyltransferase family.</text>
</comment>
<evidence type="ECO:0000256" key="1">
    <source>
        <dbReference type="ARBA" id="ARBA00008694"/>
    </source>
</evidence>
<dbReference type="KEGG" id="cgn:OK18_01485"/>
<dbReference type="PANTHER" id="PTHR10545:SF29">
    <property type="entry name" value="GH14572P-RELATED"/>
    <property type="match status" value="1"/>
</dbReference>
<name>A0A0G3LYS7_CHRGL</name>
<keyword evidence="2 6" id="KW-0808">Transferase</keyword>
<dbReference type="STRING" id="1324352.OK18_01485"/>
<dbReference type="InterPro" id="IPR051016">
    <property type="entry name" value="Diverse_Substrate_AcTransf"/>
</dbReference>
<feature type="domain" description="N-acetyltransferase" evidence="5">
    <location>
        <begin position="4"/>
        <end position="153"/>
    </location>
</feature>
<dbReference type="InterPro" id="IPR000182">
    <property type="entry name" value="GNAT_dom"/>
</dbReference>
<feature type="coiled-coil region" evidence="4">
    <location>
        <begin position="17"/>
        <end position="44"/>
    </location>
</feature>
<dbReference type="GO" id="GO:0008080">
    <property type="term" value="F:N-acetyltransferase activity"/>
    <property type="evidence" value="ECO:0007669"/>
    <property type="project" value="UniProtKB-ARBA"/>
</dbReference>
<dbReference type="SUPFAM" id="SSF55729">
    <property type="entry name" value="Acyl-CoA N-acyltransferases (Nat)"/>
    <property type="match status" value="1"/>
</dbReference>
<dbReference type="PANTHER" id="PTHR10545">
    <property type="entry name" value="DIAMINE N-ACETYLTRANSFERASE"/>
    <property type="match status" value="1"/>
</dbReference>
<evidence type="ECO:0000256" key="2">
    <source>
        <dbReference type="ARBA" id="ARBA00022679"/>
    </source>
</evidence>
<organism evidence="6 7">
    <name type="scientific">Chryseobacterium gallinarum</name>
    <dbReference type="NCBI Taxonomy" id="1324352"/>
    <lineage>
        <taxon>Bacteria</taxon>
        <taxon>Pseudomonadati</taxon>
        <taxon>Bacteroidota</taxon>
        <taxon>Flavobacteriia</taxon>
        <taxon>Flavobacteriales</taxon>
        <taxon>Weeksellaceae</taxon>
        <taxon>Chryseobacterium group</taxon>
        <taxon>Chryseobacterium</taxon>
    </lineage>
</organism>
<dbReference type="FunFam" id="3.40.630.30:FF:000064">
    <property type="entry name" value="GNAT family acetyltransferase"/>
    <property type="match status" value="1"/>
</dbReference>
<accession>A0A0G3LYS7</accession>
<keyword evidence="3" id="KW-0012">Acyltransferase</keyword>
<dbReference type="Gene3D" id="3.40.630.30">
    <property type="match status" value="1"/>
</dbReference>
<protein>
    <submittedName>
        <fullName evidence="6">GNAT family acetyltransferase</fullName>
    </submittedName>
</protein>
<gene>
    <name evidence="6" type="ORF">OK18_01485</name>
</gene>
<evidence type="ECO:0000259" key="5">
    <source>
        <dbReference type="PROSITE" id="PS51186"/>
    </source>
</evidence>
<proteinExistence type="inferred from homology"/>
<dbReference type="OrthoDB" id="9805924at2"/>
<dbReference type="InterPro" id="IPR016181">
    <property type="entry name" value="Acyl_CoA_acyltransferase"/>
</dbReference>
<keyword evidence="4" id="KW-0175">Coiled coil</keyword>
<dbReference type="Proteomes" id="UP000035213">
    <property type="component" value="Chromosome"/>
</dbReference>
<dbReference type="EMBL" id="CP009928">
    <property type="protein sequence ID" value="AKK71490.1"/>
    <property type="molecule type" value="Genomic_DNA"/>
</dbReference>
<evidence type="ECO:0000313" key="7">
    <source>
        <dbReference type="Proteomes" id="UP000035213"/>
    </source>
</evidence>
<dbReference type="CDD" id="cd04301">
    <property type="entry name" value="NAT_SF"/>
    <property type="match status" value="1"/>
</dbReference>
<dbReference type="AlphaFoldDB" id="A0A0G3LYS7"/>
<dbReference type="Pfam" id="PF00583">
    <property type="entry name" value="Acetyltransf_1"/>
    <property type="match status" value="1"/>
</dbReference>
<dbReference type="PROSITE" id="PS51186">
    <property type="entry name" value="GNAT"/>
    <property type="match status" value="1"/>
</dbReference>
<evidence type="ECO:0000256" key="4">
    <source>
        <dbReference type="SAM" id="Coils"/>
    </source>
</evidence>
<dbReference type="RefSeq" id="WP_053326847.1">
    <property type="nucleotide sequence ID" value="NZ_CP009928.1"/>
</dbReference>
<evidence type="ECO:0000256" key="3">
    <source>
        <dbReference type="ARBA" id="ARBA00023315"/>
    </source>
</evidence>
<dbReference type="PATRIC" id="fig|1324352.5.peg.321"/>
<reference evidence="6 7" key="1">
    <citation type="submission" date="2014-11" db="EMBL/GenBank/DDBJ databases">
        <authorList>
            <person name="Park G.-S."/>
            <person name="Hong S.-J."/>
            <person name="Jung B.K."/>
            <person name="Khan A.R."/>
            <person name="Kwak Y."/>
            <person name="Shin J.-H."/>
        </authorList>
    </citation>
    <scope>NUCLEOTIDE SEQUENCE [LARGE SCALE GENOMIC DNA]</scope>
    <source>
        <strain evidence="6 7">DSM 27622</strain>
    </source>
</reference>
<sequence length="159" mass="18507">MSEVVIRKAVQEDCASMLKLIRELAEYEKALHEVTITLEEFTEDGFGGSPVWGAFVAELDNEIVGISLYYDRYSTWKGRRLYLEDLVVTERMRGRQIGKLLFDATLEYGKSNHYSGMVFQVLNWNEPAINFYKKYSPKFDDEWLNVSIELKNEKSEIIS</sequence>